<name>A0A9P4K748_9PLEO</name>
<dbReference type="GO" id="GO:0034506">
    <property type="term" value="C:chromosome, centromeric core domain"/>
    <property type="evidence" value="ECO:0007669"/>
    <property type="project" value="TreeGrafter"/>
</dbReference>
<dbReference type="FunFam" id="3.90.1150.80:FF:000001">
    <property type="entry name" value="Chromosome segregation protein (Pcs1)"/>
    <property type="match status" value="1"/>
</dbReference>
<dbReference type="Pfam" id="PF12539">
    <property type="entry name" value="Csm1"/>
    <property type="match status" value="1"/>
</dbReference>
<feature type="compositionally biased region" description="Acidic residues" evidence="1">
    <location>
        <begin position="111"/>
        <end position="128"/>
    </location>
</feature>
<dbReference type="GO" id="GO:0033551">
    <property type="term" value="C:monopolin complex"/>
    <property type="evidence" value="ECO:0007669"/>
    <property type="project" value="InterPro"/>
</dbReference>
<dbReference type="GO" id="GO:0051315">
    <property type="term" value="P:attachment of mitotic spindle microtubules to kinetochore"/>
    <property type="evidence" value="ECO:0007669"/>
    <property type="project" value="TreeGrafter"/>
</dbReference>
<dbReference type="GO" id="GO:0005730">
    <property type="term" value="C:nucleolus"/>
    <property type="evidence" value="ECO:0007669"/>
    <property type="project" value="TreeGrafter"/>
</dbReference>
<feature type="compositionally biased region" description="Basic and acidic residues" evidence="1">
    <location>
        <begin position="256"/>
        <end position="268"/>
    </location>
</feature>
<feature type="compositionally biased region" description="Polar residues" evidence="1">
    <location>
        <begin position="349"/>
        <end position="371"/>
    </location>
</feature>
<dbReference type="InterPro" id="IPR038608">
    <property type="entry name" value="Csm1/Pcs1_C_sf"/>
</dbReference>
<evidence type="ECO:0000313" key="3">
    <source>
        <dbReference type="EMBL" id="KAF2262218.1"/>
    </source>
</evidence>
<dbReference type="GO" id="GO:1990644">
    <property type="term" value="F:microtubule site clamp"/>
    <property type="evidence" value="ECO:0007669"/>
    <property type="project" value="TreeGrafter"/>
</dbReference>
<feature type="region of interest" description="Disordered" evidence="1">
    <location>
        <begin position="99"/>
        <end position="268"/>
    </location>
</feature>
<evidence type="ECO:0000259" key="2">
    <source>
        <dbReference type="Pfam" id="PF12539"/>
    </source>
</evidence>
<feature type="domain" description="Monopolin complex subunit Csm1/Pcs1 C-terminal" evidence="2">
    <location>
        <begin position="416"/>
        <end position="500"/>
    </location>
</feature>
<dbReference type="EMBL" id="ML986643">
    <property type="protein sequence ID" value="KAF2262218.1"/>
    <property type="molecule type" value="Genomic_DNA"/>
</dbReference>
<accession>A0A9P4K748</accession>
<comment type="caution">
    <text evidence="3">The sequence shown here is derived from an EMBL/GenBank/DDBJ whole genome shotgun (WGS) entry which is preliminary data.</text>
</comment>
<dbReference type="PANTHER" id="PTHR28006">
    <property type="entry name" value="MONOPOLIN COMPLEX SUBUNIT CSM1"/>
    <property type="match status" value="1"/>
</dbReference>
<evidence type="ECO:0000256" key="1">
    <source>
        <dbReference type="SAM" id="MobiDB-lite"/>
    </source>
</evidence>
<dbReference type="AlphaFoldDB" id="A0A9P4K748"/>
<dbReference type="Proteomes" id="UP000800093">
    <property type="component" value="Unassembled WGS sequence"/>
</dbReference>
<dbReference type="GO" id="GO:0045144">
    <property type="term" value="P:meiotic sister chromatid segregation"/>
    <property type="evidence" value="ECO:0007669"/>
    <property type="project" value="TreeGrafter"/>
</dbReference>
<dbReference type="OrthoDB" id="2431049at2759"/>
<dbReference type="InterPro" id="IPR040349">
    <property type="entry name" value="Csm1/Pcs1"/>
</dbReference>
<dbReference type="InterPro" id="IPR020981">
    <property type="entry name" value="Csm1/Pcs1_C"/>
</dbReference>
<sequence length="522" mass="57195">MAPRSALVGLSYTADSDSEDEMARGELDALPTPDSNTENRAPTRKPRGKAAQTGKTAKATKLAAKAKPAARRTSRSSILAVKKQNAAVTKKAVARGGRKALAERQNANMSDTEEVDEFAGEDIVAEPVEEAKPTRRGRPAKGKAKDEGVAEVPQKKTRKTVAVALAPATKDVAKGKVATKGRATKHAPSPEPEPKMAIPETQPDPEPMDIEESIEVEEVPKSMPPLSRPSRRHATQPRAPTKQPMSAPRRAGSVSDSERDPAYRRKLGDVTKKLEAITLKYNNLKELASSGKELNFEQLRRRTDQTAKDQDAVIKALKQQIAEIQSQTGELAFMRNQITKLEKENARLTSETKSLSMSLTSAQNENKTLSTKLAAARSSAPPEPKTVPGSAAKPRSTVVLPGAAEAAKESQTRLQKVELYSDLTNLLICGVKKGEEYEEVYDCVQTGRNALHFYLSVINDSHGSYDDTEFVYNPQFDQSRDQALLDLLPDYLTEEISFPRSQAAKFYMKVVDCMSKRIELEE</sequence>
<organism evidence="3 4">
    <name type="scientific">Lojkania enalia</name>
    <dbReference type="NCBI Taxonomy" id="147567"/>
    <lineage>
        <taxon>Eukaryota</taxon>
        <taxon>Fungi</taxon>
        <taxon>Dikarya</taxon>
        <taxon>Ascomycota</taxon>
        <taxon>Pezizomycotina</taxon>
        <taxon>Dothideomycetes</taxon>
        <taxon>Pleosporomycetidae</taxon>
        <taxon>Pleosporales</taxon>
        <taxon>Pleosporales incertae sedis</taxon>
        <taxon>Lojkania</taxon>
    </lineage>
</organism>
<keyword evidence="4" id="KW-1185">Reference proteome</keyword>
<proteinExistence type="predicted"/>
<dbReference type="Gene3D" id="1.10.287.1490">
    <property type="match status" value="1"/>
</dbReference>
<dbReference type="Gene3D" id="3.90.1150.80">
    <property type="match status" value="1"/>
</dbReference>
<dbReference type="PANTHER" id="PTHR28006:SF1">
    <property type="entry name" value="MONOPOLIN COMPLEX SUBUNIT CSM1"/>
    <property type="match status" value="1"/>
</dbReference>
<evidence type="ECO:0000313" key="4">
    <source>
        <dbReference type="Proteomes" id="UP000800093"/>
    </source>
</evidence>
<gene>
    <name evidence="3" type="ORF">CC78DRAFT_323281</name>
</gene>
<feature type="region of interest" description="Disordered" evidence="1">
    <location>
        <begin position="1"/>
        <end position="77"/>
    </location>
</feature>
<dbReference type="GO" id="GO:0072686">
    <property type="term" value="C:mitotic spindle"/>
    <property type="evidence" value="ECO:0007669"/>
    <property type="project" value="TreeGrafter"/>
</dbReference>
<dbReference type="CDD" id="cd23787">
    <property type="entry name" value="RWD_CSM1"/>
    <property type="match status" value="1"/>
</dbReference>
<feature type="region of interest" description="Disordered" evidence="1">
    <location>
        <begin position="349"/>
        <end position="394"/>
    </location>
</feature>
<feature type="compositionally biased region" description="Acidic residues" evidence="1">
    <location>
        <begin position="206"/>
        <end position="217"/>
    </location>
</feature>
<reference evidence="4" key="1">
    <citation type="journal article" date="2020" name="Stud. Mycol.">
        <title>101 Dothideomycetes genomes: A test case for predicting lifestyles and emergence of pathogens.</title>
        <authorList>
            <person name="Haridas S."/>
            <person name="Albert R."/>
            <person name="Binder M."/>
            <person name="Bloem J."/>
            <person name="LaButti K."/>
            <person name="Salamov A."/>
            <person name="Andreopoulos B."/>
            <person name="Baker S."/>
            <person name="Barry K."/>
            <person name="Bills G."/>
            <person name="Bluhm B."/>
            <person name="Cannon C."/>
            <person name="Castanera R."/>
            <person name="Culley D."/>
            <person name="Daum C."/>
            <person name="Ezra D."/>
            <person name="Gonzalez J."/>
            <person name="Henrissat B."/>
            <person name="Kuo A."/>
            <person name="Liang C."/>
            <person name="Lipzen A."/>
            <person name="Lutzoni F."/>
            <person name="Magnuson J."/>
            <person name="Mondo S."/>
            <person name="Nolan M."/>
            <person name="Ohm R."/>
            <person name="Pangilinan J."/>
            <person name="Park H.-J."/>
            <person name="Ramirez L."/>
            <person name="Alfaro M."/>
            <person name="Sun H."/>
            <person name="Tritt A."/>
            <person name="Yoshinaga Y."/>
            <person name="Zwiers L.-H."/>
            <person name="Turgeon B."/>
            <person name="Goodwin S."/>
            <person name="Spatafora J."/>
            <person name="Crous P."/>
            <person name="Grigoriev I."/>
        </authorList>
    </citation>
    <scope>NUCLEOTIDE SEQUENCE [LARGE SCALE GENOMIC DNA]</scope>
    <source>
        <strain evidence="4">CBS 304.66</strain>
    </source>
</reference>
<protein>
    <recommendedName>
        <fullName evidence="2">Monopolin complex subunit Csm1/Pcs1 C-terminal domain-containing protein</fullName>
    </recommendedName>
</protein>
<feature type="compositionally biased region" description="Low complexity" evidence="1">
    <location>
        <begin position="49"/>
        <end position="67"/>
    </location>
</feature>